<feature type="compositionally biased region" description="Basic residues" evidence="1">
    <location>
        <begin position="66"/>
        <end position="81"/>
    </location>
</feature>
<evidence type="ECO:0000313" key="3">
    <source>
        <dbReference type="EMBL" id="KAK1727287.1"/>
    </source>
</evidence>
<feature type="chain" id="PRO_5042092402" description="Secreted protein" evidence="2">
    <location>
        <begin position="28"/>
        <end position="89"/>
    </location>
</feature>
<dbReference type="AlphaFoldDB" id="A0AAD8XHC3"/>
<keyword evidence="2" id="KW-0732">Signal</keyword>
<dbReference type="RefSeq" id="XP_060367342.1">
    <property type="nucleotide sequence ID" value="XM_060507741.1"/>
</dbReference>
<dbReference type="Proteomes" id="UP001244207">
    <property type="component" value="Unassembled WGS sequence"/>
</dbReference>
<evidence type="ECO:0000313" key="4">
    <source>
        <dbReference type="Proteomes" id="UP001244207"/>
    </source>
</evidence>
<feature type="signal peptide" evidence="2">
    <location>
        <begin position="1"/>
        <end position="27"/>
    </location>
</feature>
<dbReference type="GeneID" id="85391640"/>
<keyword evidence="4" id="KW-1185">Reference proteome</keyword>
<name>A0AAD8XHC3_GLOAC</name>
<comment type="caution">
    <text evidence="3">The sequence shown here is derived from an EMBL/GenBank/DDBJ whole genome shotgun (WGS) entry which is preliminary data.</text>
</comment>
<sequence length="89" mass="9400">MGEGSPIKGRTTVVLCCFVTLPGSAGSKQVLSVPSVGWFIASTLVRKRAACFLHQKGRKGGLLSGRVRRQAAGRQSTKRGMNKPSDTGL</sequence>
<gene>
    <name evidence="3" type="ORF">BDZ83DRAFT_613099</name>
</gene>
<evidence type="ECO:0000256" key="1">
    <source>
        <dbReference type="SAM" id="MobiDB-lite"/>
    </source>
</evidence>
<protein>
    <recommendedName>
        <fullName evidence="5">Secreted protein</fullName>
    </recommendedName>
</protein>
<reference evidence="3" key="1">
    <citation type="submission" date="2021-12" db="EMBL/GenBank/DDBJ databases">
        <title>Comparative genomics, transcriptomics and evolutionary studies reveal genomic signatures of adaptation to plant cell wall in hemibiotrophic fungi.</title>
        <authorList>
            <consortium name="DOE Joint Genome Institute"/>
            <person name="Baroncelli R."/>
            <person name="Diaz J.F."/>
            <person name="Benocci T."/>
            <person name="Peng M."/>
            <person name="Battaglia E."/>
            <person name="Haridas S."/>
            <person name="Andreopoulos W."/>
            <person name="Labutti K."/>
            <person name="Pangilinan J."/>
            <person name="Floch G.L."/>
            <person name="Makela M.R."/>
            <person name="Henrissat B."/>
            <person name="Grigoriev I.V."/>
            <person name="Crouch J.A."/>
            <person name="De Vries R.P."/>
            <person name="Sukno S.A."/>
            <person name="Thon M.R."/>
        </authorList>
    </citation>
    <scope>NUCLEOTIDE SEQUENCE</scope>
    <source>
        <strain evidence="3">CBS 112980</strain>
    </source>
</reference>
<accession>A0AAD8XHC3</accession>
<organism evidence="3 4">
    <name type="scientific">Glomerella acutata</name>
    <name type="common">Colletotrichum acutatum</name>
    <dbReference type="NCBI Taxonomy" id="27357"/>
    <lineage>
        <taxon>Eukaryota</taxon>
        <taxon>Fungi</taxon>
        <taxon>Dikarya</taxon>
        <taxon>Ascomycota</taxon>
        <taxon>Pezizomycotina</taxon>
        <taxon>Sordariomycetes</taxon>
        <taxon>Hypocreomycetidae</taxon>
        <taxon>Glomerellales</taxon>
        <taxon>Glomerellaceae</taxon>
        <taxon>Colletotrichum</taxon>
        <taxon>Colletotrichum acutatum species complex</taxon>
    </lineage>
</organism>
<dbReference type="EMBL" id="JAHMHS010000025">
    <property type="protein sequence ID" value="KAK1727287.1"/>
    <property type="molecule type" value="Genomic_DNA"/>
</dbReference>
<proteinExistence type="predicted"/>
<evidence type="ECO:0008006" key="5">
    <source>
        <dbReference type="Google" id="ProtNLM"/>
    </source>
</evidence>
<feature type="region of interest" description="Disordered" evidence="1">
    <location>
        <begin position="63"/>
        <end position="89"/>
    </location>
</feature>
<evidence type="ECO:0000256" key="2">
    <source>
        <dbReference type="SAM" id="SignalP"/>
    </source>
</evidence>